<keyword evidence="12 17" id="KW-0456">Lyase</keyword>
<feature type="binding site" evidence="17">
    <location>
        <position position="257"/>
    </location>
    <ligand>
        <name>(6S)-NADPHX</name>
        <dbReference type="ChEBI" id="CHEBI:64076"/>
    </ligand>
</feature>
<dbReference type="GO" id="GO:0046496">
    <property type="term" value="P:nicotinamide nucleotide metabolic process"/>
    <property type="evidence" value="ECO:0007669"/>
    <property type="project" value="UniProtKB-UniRule"/>
</dbReference>
<comment type="function">
    <text evidence="18">Catalyzes the epimerization of the S- and R-forms of NAD(P)HX, a damaged form of NAD(P)H that is a result of enzymatic or heat-dependent hydration. This is a prerequisite for the S-specific NAD(P)H-hydrate dehydratase to allow the repair of both epimers of NAD(P)HX.</text>
</comment>
<proteinExistence type="inferred from homology"/>
<dbReference type="PROSITE" id="PS01050">
    <property type="entry name" value="YJEF_C_2"/>
    <property type="match status" value="1"/>
</dbReference>
<name>A0A1I1BBL7_9BACT</name>
<keyword evidence="13" id="KW-0511">Multifunctional enzyme</keyword>
<dbReference type="HAMAP" id="MF_01965">
    <property type="entry name" value="NADHX_dehydratase"/>
    <property type="match status" value="1"/>
</dbReference>
<dbReference type="GO" id="GO:0110051">
    <property type="term" value="P:metabolite repair"/>
    <property type="evidence" value="ECO:0007669"/>
    <property type="project" value="TreeGrafter"/>
</dbReference>
<feature type="binding site" evidence="17">
    <location>
        <begin position="398"/>
        <end position="402"/>
    </location>
    <ligand>
        <name>AMP</name>
        <dbReference type="ChEBI" id="CHEBI:456215"/>
    </ligand>
</feature>
<comment type="similarity">
    <text evidence="18">Belongs to the NnrE/AIBP family.</text>
</comment>
<dbReference type="STRING" id="237018.SAMN04489723_11216"/>
<comment type="similarity">
    <text evidence="3 19">In the N-terminal section; belongs to the NnrE/AIBP family.</text>
</comment>
<comment type="subunit">
    <text evidence="17">Homotetramer.</text>
</comment>
<organism evidence="22 23">
    <name type="scientific">Algoriphagus aquimarinus</name>
    <dbReference type="NCBI Taxonomy" id="237018"/>
    <lineage>
        <taxon>Bacteria</taxon>
        <taxon>Pseudomonadati</taxon>
        <taxon>Bacteroidota</taxon>
        <taxon>Cytophagia</taxon>
        <taxon>Cytophagales</taxon>
        <taxon>Cyclobacteriaceae</taxon>
        <taxon>Algoriphagus</taxon>
    </lineage>
</organism>
<feature type="binding site" evidence="17">
    <location>
        <position position="427"/>
    </location>
    <ligand>
        <name>AMP</name>
        <dbReference type="ChEBI" id="CHEBI:456215"/>
    </ligand>
</feature>
<evidence type="ECO:0000256" key="4">
    <source>
        <dbReference type="ARBA" id="ARBA00009524"/>
    </source>
</evidence>
<evidence type="ECO:0000256" key="9">
    <source>
        <dbReference type="ARBA" id="ARBA00022958"/>
    </source>
</evidence>
<dbReference type="NCBIfam" id="TIGR00196">
    <property type="entry name" value="yjeF_cterm"/>
    <property type="match status" value="1"/>
</dbReference>
<evidence type="ECO:0000256" key="8">
    <source>
        <dbReference type="ARBA" id="ARBA00022857"/>
    </source>
</evidence>
<dbReference type="PANTHER" id="PTHR12592:SF0">
    <property type="entry name" value="ATP-DEPENDENT (S)-NAD(P)H-HYDRATE DEHYDRATASE"/>
    <property type="match status" value="1"/>
</dbReference>
<evidence type="ECO:0000256" key="19">
    <source>
        <dbReference type="PIRNR" id="PIRNR017184"/>
    </source>
</evidence>
<keyword evidence="11 18" id="KW-0413">Isomerase</keyword>
<dbReference type="NCBIfam" id="TIGR00197">
    <property type="entry name" value="yjeF_nterm"/>
    <property type="match status" value="1"/>
</dbReference>
<comment type="function">
    <text evidence="14 19">Bifunctional enzyme that catalyzes the epimerization of the S- and R-forms of NAD(P)HX and the dehydration of the S-form of NAD(P)HX at the expense of ADP, which is converted to AMP. This allows the repair of both epimers of NAD(P)HX, a damaged form of NAD(P)H that is a result of enzymatic or heat-dependent hydration.</text>
</comment>
<evidence type="ECO:0000256" key="1">
    <source>
        <dbReference type="ARBA" id="ARBA00000013"/>
    </source>
</evidence>
<protein>
    <recommendedName>
        <fullName evidence="19">Bifunctional NAD(P)H-hydrate repair enzyme</fullName>
    </recommendedName>
    <alternativeName>
        <fullName evidence="19">Nicotinamide nucleotide repair protein</fullName>
    </alternativeName>
    <domain>
        <recommendedName>
            <fullName evidence="19">ADP-dependent (S)-NAD(P)H-hydrate dehydratase</fullName>
            <ecNumber evidence="19">4.2.1.136</ecNumber>
        </recommendedName>
        <alternativeName>
            <fullName evidence="19">ADP-dependent NAD(P)HX dehydratase</fullName>
        </alternativeName>
    </domain>
    <domain>
        <recommendedName>
            <fullName evidence="19">NAD(P)H-hydrate epimerase</fullName>
            <ecNumber evidence="19">5.1.99.6</ecNumber>
        </recommendedName>
    </domain>
</protein>
<evidence type="ECO:0000256" key="14">
    <source>
        <dbReference type="ARBA" id="ARBA00025153"/>
    </source>
</evidence>
<feature type="binding site" evidence="18">
    <location>
        <begin position="59"/>
        <end position="63"/>
    </location>
    <ligand>
        <name>(6S)-NADPHX</name>
        <dbReference type="ChEBI" id="CHEBI:64076"/>
    </ligand>
</feature>
<feature type="binding site" evidence="17">
    <location>
        <position position="363"/>
    </location>
    <ligand>
        <name>(6S)-NADPHX</name>
        <dbReference type="ChEBI" id="CHEBI:64076"/>
    </ligand>
</feature>
<comment type="catalytic activity">
    <reaction evidence="16 17 19">
        <text>(6S)-NADPHX + ADP = AMP + phosphate + NADPH + H(+)</text>
        <dbReference type="Rhea" id="RHEA:32235"/>
        <dbReference type="ChEBI" id="CHEBI:15378"/>
        <dbReference type="ChEBI" id="CHEBI:43474"/>
        <dbReference type="ChEBI" id="CHEBI:57783"/>
        <dbReference type="ChEBI" id="CHEBI:64076"/>
        <dbReference type="ChEBI" id="CHEBI:456215"/>
        <dbReference type="ChEBI" id="CHEBI:456216"/>
        <dbReference type="EC" id="4.2.1.136"/>
    </reaction>
</comment>
<comment type="similarity">
    <text evidence="17">Belongs to the NnrD/CARKD family.</text>
</comment>
<evidence type="ECO:0000256" key="10">
    <source>
        <dbReference type="ARBA" id="ARBA00023027"/>
    </source>
</evidence>
<dbReference type="GO" id="GO:0052855">
    <property type="term" value="F:ADP-dependent NAD(P)H-hydrate dehydratase activity"/>
    <property type="evidence" value="ECO:0007669"/>
    <property type="project" value="UniProtKB-UniRule"/>
</dbReference>
<comment type="caution">
    <text evidence="18">Lacks conserved residue(s) required for the propagation of feature annotation.</text>
</comment>
<evidence type="ECO:0000313" key="23">
    <source>
        <dbReference type="Proteomes" id="UP000198790"/>
    </source>
</evidence>
<sequence>MQKILSGIQVKELDAQHLKLSGKSSLELMEEASKAFVSWFLEQEFSIESPVQIAVGGGNNGGDGLAIARLLTEYSYSVFILKCFDSADKLSSDALFNFNKLPDSIQVLEFVDWDLPENGILIDAFLGVGLKGDLRPDAIKIIQRLNEFVGTVISVDVPSGLASDEISRGDIVKADFTISFAFPKLSLILPEHAEFVGELVVLKIGLLGEAYEGLHSSFYYLENHDIPALHKTFNRFSYKGDMGKILLVGGSPGKMGALILCAKSALRTGSGLVTCHMEDSERFIVQTAVPEAMASWGLIPNPEFYDSVGIGPGWGTENRVRLLKQFLQDFKKPIVIDADGLNLLARNPDLLPLVPKNSVLTPHIGEFTRLVGKATNHLERLELAKRFAMDNELILVLKGANTVISLPDGRQVVNSSGNKYMATGGSGDVLTGMITSYLGMGYAPENAALCGVFHHGMAGEIASKSKRRSLIASDIIASIPDTYIQLDIS</sequence>
<evidence type="ECO:0000256" key="18">
    <source>
        <dbReference type="HAMAP-Rule" id="MF_01966"/>
    </source>
</evidence>
<feature type="binding site" evidence="18">
    <location>
        <position position="159"/>
    </location>
    <ligand>
        <name>K(+)</name>
        <dbReference type="ChEBI" id="CHEBI:29103"/>
    </ligand>
</feature>
<evidence type="ECO:0000256" key="7">
    <source>
        <dbReference type="ARBA" id="ARBA00022840"/>
    </source>
</evidence>
<comment type="catalytic activity">
    <reaction evidence="15 17 19">
        <text>(6S)-NADHX + ADP = AMP + phosphate + NADH + H(+)</text>
        <dbReference type="Rhea" id="RHEA:32223"/>
        <dbReference type="ChEBI" id="CHEBI:15378"/>
        <dbReference type="ChEBI" id="CHEBI:43474"/>
        <dbReference type="ChEBI" id="CHEBI:57945"/>
        <dbReference type="ChEBI" id="CHEBI:64074"/>
        <dbReference type="ChEBI" id="CHEBI:456215"/>
        <dbReference type="ChEBI" id="CHEBI:456216"/>
        <dbReference type="EC" id="4.2.1.136"/>
    </reaction>
</comment>
<dbReference type="GO" id="GO:0052856">
    <property type="term" value="F:NAD(P)HX epimerase activity"/>
    <property type="evidence" value="ECO:0007669"/>
    <property type="project" value="UniProtKB-UniRule"/>
</dbReference>
<feature type="binding site" evidence="18">
    <location>
        <position position="123"/>
    </location>
    <ligand>
        <name>K(+)</name>
        <dbReference type="ChEBI" id="CHEBI:29103"/>
    </ligand>
</feature>
<reference evidence="22 23" key="1">
    <citation type="submission" date="2016-10" db="EMBL/GenBank/DDBJ databases">
        <authorList>
            <person name="de Groot N.N."/>
        </authorList>
    </citation>
    <scope>NUCLEOTIDE SEQUENCE [LARGE SCALE GENOMIC DNA]</scope>
    <source>
        <strain evidence="22 23">DSM 23399</strain>
    </source>
</reference>
<evidence type="ECO:0000256" key="6">
    <source>
        <dbReference type="ARBA" id="ARBA00022741"/>
    </source>
</evidence>
<evidence type="ECO:0000259" key="20">
    <source>
        <dbReference type="PROSITE" id="PS51383"/>
    </source>
</evidence>
<dbReference type="InterPro" id="IPR000631">
    <property type="entry name" value="CARKD"/>
</dbReference>
<keyword evidence="5 18" id="KW-0479">Metal-binding</keyword>
<dbReference type="AlphaFoldDB" id="A0A1I1BBL7"/>
<feature type="domain" description="YjeF N-terminal" evidence="21">
    <location>
        <begin position="10"/>
        <end position="212"/>
    </location>
</feature>
<comment type="catalytic activity">
    <reaction evidence="1 18 19">
        <text>(6R)-NADHX = (6S)-NADHX</text>
        <dbReference type="Rhea" id="RHEA:32215"/>
        <dbReference type="ChEBI" id="CHEBI:64074"/>
        <dbReference type="ChEBI" id="CHEBI:64075"/>
        <dbReference type="EC" id="5.1.99.6"/>
    </reaction>
</comment>
<evidence type="ECO:0000256" key="16">
    <source>
        <dbReference type="ARBA" id="ARBA00049209"/>
    </source>
</evidence>
<dbReference type="PROSITE" id="PS51383">
    <property type="entry name" value="YJEF_C_3"/>
    <property type="match status" value="1"/>
</dbReference>
<dbReference type="Proteomes" id="UP000198790">
    <property type="component" value="Unassembled WGS sequence"/>
</dbReference>
<feature type="binding site" evidence="18">
    <location>
        <position position="156"/>
    </location>
    <ligand>
        <name>(6S)-NADPHX</name>
        <dbReference type="ChEBI" id="CHEBI:64076"/>
    </ligand>
</feature>
<keyword evidence="7 17" id="KW-0067">ATP-binding</keyword>
<keyword evidence="9 18" id="KW-0630">Potassium</keyword>
<accession>A0A1I1BBL7</accession>
<dbReference type="EC" id="5.1.99.6" evidence="19"/>
<evidence type="ECO:0000256" key="5">
    <source>
        <dbReference type="ARBA" id="ARBA00022723"/>
    </source>
</evidence>
<dbReference type="Gene3D" id="3.40.50.10260">
    <property type="entry name" value="YjeF N-terminal domain"/>
    <property type="match status" value="1"/>
</dbReference>
<dbReference type="RefSeq" id="WP_092898895.1">
    <property type="nucleotide sequence ID" value="NZ_FOKK01000012.1"/>
</dbReference>
<evidence type="ECO:0000313" key="22">
    <source>
        <dbReference type="EMBL" id="SFB47162.1"/>
    </source>
</evidence>
<keyword evidence="8 17" id="KW-0521">NADP</keyword>
<evidence type="ECO:0000256" key="12">
    <source>
        <dbReference type="ARBA" id="ARBA00023239"/>
    </source>
</evidence>
<dbReference type="SUPFAM" id="SSF64153">
    <property type="entry name" value="YjeF N-terminal domain-like"/>
    <property type="match status" value="1"/>
</dbReference>
<feature type="binding site" evidence="17">
    <location>
        <position position="428"/>
    </location>
    <ligand>
        <name>(6S)-NADPHX</name>
        <dbReference type="ChEBI" id="CHEBI:64076"/>
    </ligand>
</feature>
<evidence type="ECO:0000256" key="17">
    <source>
        <dbReference type="HAMAP-Rule" id="MF_01965"/>
    </source>
</evidence>
<dbReference type="HAMAP" id="MF_01966">
    <property type="entry name" value="NADHX_epimerase"/>
    <property type="match status" value="1"/>
</dbReference>
<dbReference type="Gene3D" id="3.40.1190.20">
    <property type="match status" value="1"/>
</dbReference>
<dbReference type="InterPro" id="IPR029056">
    <property type="entry name" value="Ribokinase-like"/>
</dbReference>
<evidence type="ECO:0000256" key="11">
    <source>
        <dbReference type="ARBA" id="ARBA00023235"/>
    </source>
</evidence>
<dbReference type="PIRSF" id="PIRSF017184">
    <property type="entry name" value="Nnr"/>
    <property type="match status" value="1"/>
</dbReference>
<dbReference type="GO" id="GO:0046872">
    <property type="term" value="F:metal ion binding"/>
    <property type="evidence" value="ECO:0007669"/>
    <property type="project" value="UniProtKB-UniRule"/>
</dbReference>
<dbReference type="GO" id="GO:0005524">
    <property type="term" value="F:ATP binding"/>
    <property type="evidence" value="ECO:0007669"/>
    <property type="project" value="UniProtKB-UniRule"/>
</dbReference>
<dbReference type="Pfam" id="PF01256">
    <property type="entry name" value="Carb_kinase"/>
    <property type="match status" value="1"/>
</dbReference>
<gene>
    <name evidence="18" type="primary">nnrE</name>
    <name evidence="17" type="synonym">nnrD</name>
    <name evidence="22" type="ORF">SAMN04489723_11216</name>
</gene>
<dbReference type="OrthoDB" id="9806925at2"/>
<comment type="cofactor">
    <cofactor evidence="18 19">
        <name>K(+)</name>
        <dbReference type="ChEBI" id="CHEBI:29103"/>
    </cofactor>
    <text evidence="18 19">Binds 1 potassium ion per subunit.</text>
</comment>
<dbReference type="InterPro" id="IPR017953">
    <property type="entry name" value="Carbohydrate_kinase_pred_CS"/>
</dbReference>
<feature type="binding site" evidence="18">
    <location>
        <begin position="127"/>
        <end position="133"/>
    </location>
    <ligand>
        <name>(6S)-NADPHX</name>
        <dbReference type="ChEBI" id="CHEBI:64076"/>
    </ligand>
</feature>
<dbReference type="PANTHER" id="PTHR12592">
    <property type="entry name" value="ATP-DEPENDENT (S)-NAD(P)H-HYDRATE DEHYDRATASE FAMILY MEMBER"/>
    <property type="match status" value="1"/>
</dbReference>
<comment type="catalytic activity">
    <reaction evidence="2 18 19">
        <text>(6R)-NADPHX = (6S)-NADPHX</text>
        <dbReference type="Rhea" id="RHEA:32227"/>
        <dbReference type="ChEBI" id="CHEBI:64076"/>
        <dbReference type="ChEBI" id="CHEBI:64077"/>
        <dbReference type="EC" id="5.1.99.6"/>
    </reaction>
</comment>
<evidence type="ECO:0000256" key="15">
    <source>
        <dbReference type="ARBA" id="ARBA00048238"/>
    </source>
</evidence>
<comment type="similarity">
    <text evidence="4 19">In the C-terminal section; belongs to the NnrD/CARKD family.</text>
</comment>
<evidence type="ECO:0000259" key="21">
    <source>
        <dbReference type="PROSITE" id="PS51385"/>
    </source>
</evidence>
<keyword evidence="6 17" id="KW-0547">Nucleotide-binding</keyword>
<keyword evidence="10 17" id="KW-0520">NAD</keyword>
<dbReference type="EMBL" id="FOKK01000012">
    <property type="protein sequence ID" value="SFB47162.1"/>
    <property type="molecule type" value="Genomic_DNA"/>
</dbReference>
<evidence type="ECO:0000256" key="2">
    <source>
        <dbReference type="ARBA" id="ARBA00000909"/>
    </source>
</evidence>
<evidence type="ECO:0000256" key="13">
    <source>
        <dbReference type="ARBA" id="ARBA00023268"/>
    </source>
</evidence>
<dbReference type="EC" id="4.2.1.136" evidence="19"/>
<comment type="function">
    <text evidence="17">Catalyzes the dehydration of the S-form of NAD(P)HX at the expense of ADP, which is converted to AMP. Together with NAD(P)HX epimerase, which catalyzes the epimerization of the S- and R-forms, the enzyme allows the repair of both epimers of NAD(P)HX, a damaged form of NAD(P)H that is a result of enzymatic or heat-dependent hydration.</text>
</comment>
<dbReference type="CDD" id="cd01171">
    <property type="entry name" value="YXKO-related"/>
    <property type="match status" value="1"/>
</dbReference>
<dbReference type="Pfam" id="PF03853">
    <property type="entry name" value="YjeF_N"/>
    <property type="match status" value="1"/>
</dbReference>
<feature type="binding site" evidence="18">
    <location>
        <position position="60"/>
    </location>
    <ligand>
        <name>K(+)</name>
        <dbReference type="ChEBI" id="CHEBI:29103"/>
    </ligand>
</feature>
<evidence type="ECO:0000256" key="3">
    <source>
        <dbReference type="ARBA" id="ARBA00006001"/>
    </source>
</evidence>
<dbReference type="InterPro" id="IPR004443">
    <property type="entry name" value="YjeF_N_dom"/>
</dbReference>
<feature type="domain" description="YjeF C-terminal" evidence="20">
    <location>
        <begin position="222"/>
        <end position="486"/>
    </location>
</feature>
<dbReference type="InterPro" id="IPR030677">
    <property type="entry name" value="Nnr"/>
</dbReference>
<feature type="binding site" evidence="17">
    <location>
        <position position="313"/>
    </location>
    <ligand>
        <name>(6S)-NADPHX</name>
        <dbReference type="ChEBI" id="CHEBI:64076"/>
    </ligand>
</feature>
<comment type="cofactor">
    <cofactor evidence="17">
        <name>Mg(2+)</name>
        <dbReference type="ChEBI" id="CHEBI:18420"/>
    </cofactor>
</comment>
<keyword evidence="23" id="KW-1185">Reference proteome</keyword>
<dbReference type="SUPFAM" id="SSF53613">
    <property type="entry name" value="Ribokinase-like"/>
    <property type="match status" value="1"/>
</dbReference>
<dbReference type="InterPro" id="IPR036652">
    <property type="entry name" value="YjeF_N_dom_sf"/>
</dbReference>
<dbReference type="PROSITE" id="PS51385">
    <property type="entry name" value="YJEF_N"/>
    <property type="match status" value="1"/>
</dbReference>